<evidence type="ECO:0000256" key="7">
    <source>
        <dbReference type="SAM" id="Phobius"/>
    </source>
</evidence>
<feature type="domain" description="G-protein coupled receptors family 1 profile" evidence="8">
    <location>
        <begin position="151"/>
        <end position="359"/>
    </location>
</feature>
<comment type="caution">
    <text evidence="9">The sequence shown here is derived from an EMBL/GenBank/DDBJ whole genome shotgun (WGS) entry which is preliminary data.</text>
</comment>
<evidence type="ECO:0000256" key="4">
    <source>
        <dbReference type="ARBA" id="ARBA00022989"/>
    </source>
</evidence>
<accession>A0AAU9WQK3</accession>
<feature type="transmembrane region" description="Helical" evidence="7">
    <location>
        <begin position="38"/>
        <end position="60"/>
    </location>
</feature>
<dbReference type="EMBL" id="CALNXJ010000019">
    <property type="protein sequence ID" value="CAH3122335.1"/>
    <property type="molecule type" value="Genomic_DNA"/>
</dbReference>
<keyword evidence="6" id="KW-0807">Transducer</keyword>
<feature type="domain" description="G-protein coupled receptors family 1 profile" evidence="8">
    <location>
        <begin position="1"/>
        <end position="89"/>
    </location>
</feature>
<dbReference type="Pfam" id="PF00001">
    <property type="entry name" value="7tm_1"/>
    <property type="match status" value="1"/>
</dbReference>
<evidence type="ECO:0000313" key="9">
    <source>
        <dbReference type="EMBL" id="CAH3122335.1"/>
    </source>
</evidence>
<name>A0AAU9WQK3_9CNID</name>
<dbReference type="PANTHER" id="PTHR22750">
    <property type="entry name" value="G-PROTEIN COUPLED RECEPTOR"/>
    <property type="match status" value="1"/>
</dbReference>
<dbReference type="Proteomes" id="UP001159428">
    <property type="component" value="Unassembled WGS sequence"/>
</dbReference>
<protein>
    <recommendedName>
        <fullName evidence="8">G-protein coupled receptors family 1 profile domain-containing protein</fullName>
    </recommendedName>
</protein>
<organism evidence="9 10">
    <name type="scientific">Pocillopora meandrina</name>
    <dbReference type="NCBI Taxonomy" id="46732"/>
    <lineage>
        <taxon>Eukaryota</taxon>
        <taxon>Metazoa</taxon>
        <taxon>Cnidaria</taxon>
        <taxon>Anthozoa</taxon>
        <taxon>Hexacorallia</taxon>
        <taxon>Scleractinia</taxon>
        <taxon>Astrocoeniina</taxon>
        <taxon>Pocilloporidae</taxon>
        <taxon>Pocillopora</taxon>
    </lineage>
</organism>
<evidence type="ECO:0000256" key="2">
    <source>
        <dbReference type="ARBA" id="ARBA00022475"/>
    </source>
</evidence>
<evidence type="ECO:0000259" key="8">
    <source>
        <dbReference type="PROSITE" id="PS50262"/>
    </source>
</evidence>
<dbReference type="PROSITE" id="PS50262">
    <property type="entry name" value="G_PROTEIN_RECEP_F1_2"/>
    <property type="match status" value="2"/>
</dbReference>
<keyword evidence="6" id="KW-0675">Receptor</keyword>
<dbReference type="GO" id="GO:0005886">
    <property type="term" value="C:plasma membrane"/>
    <property type="evidence" value="ECO:0007669"/>
    <property type="project" value="UniProtKB-SubCell"/>
</dbReference>
<proteinExistence type="inferred from homology"/>
<evidence type="ECO:0000256" key="3">
    <source>
        <dbReference type="ARBA" id="ARBA00022692"/>
    </source>
</evidence>
<feature type="transmembrane region" description="Helical" evidence="7">
    <location>
        <begin position="338"/>
        <end position="358"/>
    </location>
</feature>
<feature type="transmembrane region" description="Helical" evidence="7">
    <location>
        <begin position="69"/>
        <end position="89"/>
    </location>
</feature>
<dbReference type="GO" id="GO:0004930">
    <property type="term" value="F:G protein-coupled receptor activity"/>
    <property type="evidence" value="ECO:0007669"/>
    <property type="project" value="UniProtKB-KW"/>
</dbReference>
<dbReference type="CDD" id="cd00637">
    <property type="entry name" value="7tm_classA_rhodopsin-like"/>
    <property type="match status" value="1"/>
</dbReference>
<evidence type="ECO:0000256" key="6">
    <source>
        <dbReference type="RuleBase" id="RU000688"/>
    </source>
</evidence>
<evidence type="ECO:0000313" key="10">
    <source>
        <dbReference type="Proteomes" id="UP001159428"/>
    </source>
</evidence>
<feature type="transmembrane region" description="Helical" evidence="7">
    <location>
        <begin position="308"/>
        <end position="331"/>
    </location>
</feature>
<feature type="transmembrane region" description="Helical" evidence="7">
    <location>
        <begin position="254"/>
        <end position="274"/>
    </location>
</feature>
<evidence type="ECO:0000256" key="5">
    <source>
        <dbReference type="ARBA" id="ARBA00023136"/>
    </source>
</evidence>
<dbReference type="InterPro" id="IPR017452">
    <property type="entry name" value="GPCR_Rhodpsn_7TM"/>
</dbReference>
<keyword evidence="4 7" id="KW-1133">Transmembrane helix</keyword>
<keyword evidence="6" id="KW-0297">G-protein coupled receptor</keyword>
<sequence length="359" mass="40993">IYRSIRRHFAQIHHQTNSTGAGSDFNVVQYKKTVNNSLWIFGVFAMCYAPSLLMSVVLVVKGFYDSTRFGLQFGTIAVYFNSMLNTILYCWKIKELKDRVTVLFRTLSNFQLNRMHYTSPHYYPAALRFPKAVYIVACVLSTITLLALIVGNFLILLALRKCQSLHSPSKVLICSLALTELFVGVVVVPLFVVYYTMIILEKPRYCCTVAITYARISTFIGTVSLENIATVAIDRYLALRLRLRYRQVVKFGRVVFILVLEWIIAAIFAGSWFLNGSINLLSGTIAMHIIWTDFNVVQYKKTVSNSLWIFWLFLLCYMPSLLSSLTVVVTGRNDSTRFALQFVVITVYINSVLNPILYC</sequence>
<dbReference type="PRINTS" id="PR00237">
    <property type="entry name" value="GPCRRHODOPSN"/>
</dbReference>
<keyword evidence="10" id="KW-1185">Reference proteome</keyword>
<comment type="similarity">
    <text evidence="6">Belongs to the G-protein coupled receptor 1 family.</text>
</comment>
<dbReference type="Gene3D" id="1.20.1070.10">
    <property type="entry name" value="Rhodopsin 7-helix transmembrane proteins"/>
    <property type="match status" value="3"/>
</dbReference>
<evidence type="ECO:0000256" key="1">
    <source>
        <dbReference type="ARBA" id="ARBA00004651"/>
    </source>
</evidence>
<gene>
    <name evidence="9" type="ORF">PMEA_00009551</name>
</gene>
<feature type="non-terminal residue" evidence="9">
    <location>
        <position position="1"/>
    </location>
</feature>
<dbReference type="SUPFAM" id="SSF81321">
    <property type="entry name" value="Family A G protein-coupled receptor-like"/>
    <property type="match status" value="2"/>
</dbReference>
<keyword evidence="3 6" id="KW-0812">Transmembrane</keyword>
<dbReference type="AlphaFoldDB" id="A0AAU9WQK3"/>
<feature type="transmembrane region" description="Helical" evidence="7">
    <location>
        <begin position="132"/>
        <end position="159"/>
    </location>
</feature>
<comment type="subcellular location">
    <subcellularLocation>
        <location evidence="1">Cell membrane</location>
        <topology evidence="1">Multi-pass membrane protein</topology>
    </subcellularLocation>
</comment>
<dbReference type="PROSITE" id="PS00237">
    <property type="entry name" value="G_PROTEIN_RECEP_F1_1"/>
    <property type="match status" value="1"/>
</dbReference>
<reference evidence="9 10" key="1">
    <citation type="submission" date="2022-05" db="EMBL/GenBank/DDBJ databases">
        <authorList>
            <consortium name="Genoscope - CEA"/>
            <person name="William W."/>
        </authorList>
    </citation>
    <scope>NUCLEOTIDE SEQUENCE [LARGE SCALE GENOMIC DNA]</scope>
</reference>
<feature type="transmembrane region" description="Helical" evidence="7">
    <location>
        <begin position="171"/>
        <end position="198"/>
    </location>
</feature>
<dbReference type="InterPro" id="IPR000276">
    <property type="entry name" value="GPCR_Rhodpsn"/>
</dbReference>
<keyword evidence="5 7" id="KW-0472">Membrane</keyword>
<keyword evidence="2" id="KW-1003">Cell membrane</keyword>